<name>A0A5E8BQ52_9ASCO</name>
<evidence type="ECO:0000259" key="10">
    <source>
        <dbReference type="Pfam" id="PF02940"/>
    </source>
</evidence>
<organism evidence="11 12">
    <name type="scientific">Magnusiomyces paraingens</name>
    <dbReference type="NCBI Taxonomy" id="2606893"/>
    <lineage>
        <taxon>Eukaryota</taxon>
        <taxon>Fungi</taxon>
        <taxon>Dikarya</taxon>
        <taxon>Ascomycota</taxon>
        <taxon>Saccharomycotina</taxon>
        <taxon>Dipodascomycetes</taxon>
        <taxon>Dipodascales</taxon>
        <taxon>Dipodascaceae</taxon>
        <taxon>Magnusiomyces</taxon>
    </lineage>
</organism>
<evidence type="ECO:0000256" key="1">
    <source>
        <dbReference type="ARBA" id="ARBA00001946"/>
    </source>
</evidence>
<evidence type="ECO:0000256" key="4">
    <source>
        <dbReference type="ARBA" id="ARBA00022664"/>
    </source>
</evidence>
<dbReference type="Gene3D" id="3.20.100.10">
    <property type="entry name" value="mRNA triphosphatase Cet1-like"/>
    <property type="match status" value="1"/>
</dbReference>
<evidence type="ECO:0000256" key="6">
    <source>
        <dbReference type="ARBA" id="ARBA00023242"/>
    </source>
</evidence>
<dbReference type="GO" id="GO:0031533">
    <property type="term" value="C:mRNA capping enzyme complex"/>
    <property type="evidence" value="ECO:0007669"/>
    <property type="project" value="UniProtKB-UniRule"/>
</dbReference>
<dbReference type="InterPro" id="IPR040343">
    <property type="entry name" value="Cet1/Ctl1"/>
</dbReference>
<evidence type="ECO:0000313" key="12">
    <source>
        <dbReference type="Proteomes" id="UP000398389"/>
    </source>
</evidence>
<sequence length="479" mass="55067">MSSILNLLNNDTGSDDDQKIRNNTSHSPQRVKQQDFPKMPLNGMLNDESTPPPNPLPNEPEPVAHSHTNGTNDSDSNRRSSAAEINYIISHNGPSLPSKPSDSPHEEKPLPHHYETPPIWAQSCRPGRFRKEYNPNVSPFVVPSNEYMRRVQMERQQQQQQQLQYAHQWQGRRPVLFYENIALKKPVVDCGLPYSFFDMMPYDDISRKIVSWLYANLDNIKNNGGDLNNLEVEIKLGKIIDKSTDRRINFPIVTETLLDPEFARASTRFEAGVEDELIKYIQNDVDKAAKKFPDSEDNTKHHHIRNLGSRTTTDQIYHFSRSDAGREIVKPVRVTMDENNREVERITKKNVASHAINLPGSLLDLRISINLELPQNPMEYDVSKLRPISTRKKDRISYETRGLRIDITRVKATSSIKPDIIYTKEVELEFDNKLLVDWFEKASSGEDENGAAYMEELVRLNLDSARLIVRHASDSRQFK</sequence>
<evidence type="ECO:0000256" key="5">
    <source>
        <dbReference type="ARBA" id="ARBA00022801"/>
    </source>
</evidence>
<dbReference type="RefSeq" id="XP_031853524.1">
    <property type="nucleotide sequence ID" value="XM_031997633.1"/>
</dbReference>
<dbReference type="GeneID" id="43581733"/>
<comment type="subcellular location">
    <subcellularLocation>
        <location evidence="2 8">Nucleus</location>
    </subcellularLocation>
</comment>
<dbReference type="CDD" id="cd07470">
    <property type="entry name" value="CYTH-like_mRNA_RTPase"/>
    <property type="match status" value="1"/>
</dbReference>
<comment type="function">
    <text evidence="8">First step of mRNA capping. Converts the 5'-triphosphate end of a nascent mRNA chain into a diphosphate end.</text>
</comment>
<feature type="compositionally biased region" description="Polar residues" evidence="9">
    <location>
        <begin position="21"/>
        <end position="31"/>
    </location>
</feature>
<accession>A0A5E8BQ52</accession>
<dbReference type="AlphaFoldDB" id="A0A5E8BQ52"/>
<gene>
    <name evidence="11" type="ORF">SAPINGB_P002915</name>
</gene>
<dbReference type="EMBL" id="CABVLU010000002">
    <property type="protein sequence ID" value="VVT50893.1"/>
    <property type="molecule type" value="Genomic_DNA"/>
</dbReference>
<keyword evidence="6 8" id="KW-0539">Nucleus</keyword>
<keyword evidence="8" id="KW-0506">mRNA capping</keyword>
<dbReference type="PANTHER" id="PTHR28118:SF1">
    <property type="entry name" value="POLYNUCLEOTIDE 5'-TRIPHOSPHATASE CTL1-RELATED"/>
    <property type="match status" value="1"/>
</dbReference>
<feature type="compositionally biased region" description="Basic and acidic residues" evidence="9">
    <location>
        <begin position="102"/>
        <end position="115"/>
    </location>
</feature>
<comment type="similarity">
    <text evidence="3 8">Belongs to the fungal TPase family.</text>
</comment>
<keyword evidence="12" id="KW-1185">Reference proteome</keyword>
<dbReference type="SUPFAM" id="SSF55154">
    <property type="entry name" value="CYTH-like phosphatases"/>
    <property type="match status" value="1"/>
</dbReference>
<dbReference type="GO" id="GO:0004651">
    <property type="term" value="F:polynucleotide 5'-phosphatase activity"/>
    <property type="evidence" value="ECO:0007669"/>
    <property type="project" value="UniProtKB-UniRule"/>
</dbReference>
<evidence type="ECO:0000256" key="9">
    <source>
        <dbReference type="SAM" id="MobiDB-lite"/>
    </source>
</evidence>
<protein>
    <recommendedName>
        <fullName evidence="8">mRNA-capping enzyme subunit beta</fullName>
        <ecNumber evidence="8">3.6.1.74</ecNumber>
    </recommendedName>
    <alternativeName>
        <fullName evidence="8">mRNA 5'-phosphatase</fullName>
    </alternativeName>
    <alternativeName>
        <fullName evidence="8">mRNA 5'-triphosphate monophosphatase</fullName>
    </alternativeName>
</protein>
<feature type="domain" description="mRNA triphosphatase Cet1-like" evidence="10">
    <location>
        <begin position="203"/>
        <end position="430"/>
    </location>
</feature>
<dbReference type="GO" id="GO:0006370">
    <property type="term" value="P:7-methylguanosine mRNA capping"/>
    <property type="evidence" value="ECO:0007669"/>
    <property type="project" value="UniProtKB-UniRule"/>
</dbReference>
<feature type="compositionally biased region" description="Polar residues" evidence="9">
    <location>
        <begin position="92"/>
        <end position="101"/>
    </location>
</feature>
<dbReference type="EC" id="3.6.1.74" evidence="8"/>
<evidence type="ECO:0000256" key="3">
    <source>
        <dbReference type="ARBA" id="ARBA00006345"/>
    </source>
</evidence>
<dbReference type="InterPro" id="IPR033469">
    <property type="entry name" value="CYTH-like_dom_sf"/>
</dbReference>
<keyword evidence="5 8" id="KW-0378">Hydrolase</keyword>
<dbReference type="GO" id="GO:0140818">
    <property type="term" value="F:mRNA 5'-triphosphate monophosphatase activity"/>
    <property type="evidence" value="ECO:0007669"/>
    <property type="project" value="UniProtKB-EC"/>
</dbReference>
<evidence type="ECO:0000256" key="8">
    <source>
        <dbReference type="RuleBase" id="RU367053"/>
    </source>
</evidence>
<comment type="cofactor">
    <cofactor evidence="1 8">
        <name>Mg(2+)</name>
        <dbReference type="ChEBI" id="CHEBI:18420"/>
    </cofactor>
</comment>
<reference evidence="11 12" key="1">
    <citation type="submission" date="2019-09" db="EMBL/GenBank/DDBJ databases">
        <authorList>
            <person name="Brejova B."/>
        </authorList>
    </citation>
    <scope>NUCLEOTIDE SEQUENCE [LARGE SCALE GENOMIC DNA]</scope>
</reference>
<dbReference type="OrthoDB" id="272147at2759"/>
<comment type="subunit">
    <text evidence="8">Heterodimer. The mRNA-capping enzyme is composed of two separate chains alpha and beta, respectively a mRNA guanylyltransferase and an mRNA 5'-triphosphate monophosphatase.</text>
</comment>
<feature type="compositionally biased region" description="Polar residues" evidence="9">
    <location>
        <begin position="1"/>
        <end position="12"/>
    </location>
</feature>
<evidence type="ECO:0000256" key="2">
    <source>
        <dbReference type="ARBA" id="ARBA00004123"/>
    </source>
</evidence>
<keyword evidence="4 8" id="KW-0507">mRNA processing</keyword>
<evidence type="ECO:0000313" key="11">
    <source>
        <dbReference type="EMBL" id="VVT50893.1"/>
    </source>
</evidence>
<dbReference type="PANTHER" id="PTHR28118">
    <property type="entry name" value="POLYNUCLEOTIDE 5'-TRIPHOSPHATASE-RELATED"/>
    <property type="match status" value="1"/>
</dbReference>
<dbReference type="Pfam" id="PF02940">
    <property type="entry name" value="mRNA_triPase"/>
    <property type="match status" value="1"/>
</dbReference>
<proteinExistence type="inferred from homology"/>
<comment type="catalytic activity">
    <reaction evidence="7">
        <text>a 5'-end triphospho-ribonucleoside in mRNA + H2O = a 5'-end diphospho-ribonucleoside in mRNA + phosphate + H(+)</text>
        <dbReference type="Rhea" id="RHEA:67004"/>
        <dbReference type="Rhea" id="RHEA-COMP:17164"/>
        <dbReference type="Rhea" id="RHEA-COMP:17165"/>
        <dbReference type="ChEBI" id="CHEBI:15377"/>
        <dbReference type="ChEBI" id="CHEBI:15378"/>
        <dbReference type="ChEBI" id="CHEBI:43474"/>
        <dbReference type="ChEBI" id="CHEBI:167616"/>
        <dbReference type="ChEBI" id="CHEBI:167618"/>
        <dbReference type="EC" id="3.6.1.74"/>
    </reaction>
    <physiologicalReaction direction="left-to-right" evidence="7">
        <dbReference type="Rhea" id="RHEA:67005"/>
    </physiologicalReaction>
</comment>
<dbReference type="Proteomes" id="UP000398389">
    <property type="component" value="Unassembled WGS sequence"/>
</dbReference>
<dbReference type="InterPro" id="IPR037009">
    <property type="entry name" value="mRNA_triPase_Cet1_sf"/>
</dbReference>
<feature type="compositionally biased region" description="Pro residues" evidence="9">
    <location>
        <begin position="50"/>
        <end position="60"/>
    </location>
</feature>
<feature type="region of interest" description="Disordered" evidence="9">
    <location>
        <begin position="1"/>
        <end position="119"/>
    </location>
</feature>
<evidence type="ECO:0000256" key="7">
    <source>
        <dbReference type="ARBA" id="ARBA00047740"/>
    </source>
</evidence>
<dbReference type="InterPro" id="IPR004206">
    <property type="entry name" value="mRNA_triPase_Cet1"/>
</dbReference>